<dbReference type="RefSeq" id="WP_035455265.1">
    <property type="nucleotide sequence ID" value="NZ_AZGA01000001.1"/>
</dbReference>
<keyword evidence="4 6" id="KW-0808">Transferase</keyword>
<reference evidence="7 8" key="1">
    <citation type="journal article" date="2015" name="Genome Announc.">
        <title>Expanding the biotechnology potential of lactobacilli through comparative genomics of 213 strains and associated genera.</title>
        <authorList>
            <person name="Sun Z."/>
            <person name="Harris H.M."/>
            <person name="McCann A."/>
            <person name="Guo C."/>
            <person name="Argimon S."/>
            <person name="Zhang W."/>
            <person name="Yang X."/>
            <person name="Jeffery I.B."/>
            <person name="Cooney J.C."/>
            <person name="Kagawa T.F."/>
            <person name="Liu W."/>
            <person name="Song Y."/>
            <person name="Salvetti E."/>
            <person name="Wrobel A."/>
            <person name="Rasinkangas P."/>
            <person name="Parkhill J."/>
            <person name="Rea M.C."/>
            <person name="O'Sullivan O."/>
            <person name="Ritari J."/>
            <person name="Douillard F.P."/>
            <person name="Paul Ross R."/>
            <person name="Yang R."/>
            <person name="Briner A.E."/>
            <person name="Felis G.E."/>
            <person name="de Vos W.M."/>
            <person name="Barrangou R."/>
            <person name="Klaenhammer T.R."/>
            <person name="Caufield P.W."/>
            <person name="Cui Y."/>
            <person name="Zhang H."/>
            <person name="O'Toole P.W."/>
        </authorList>
    </citation>
    <scope>NUCLEOTIDE SEQUENCE [LARGE SCALE GENOMIC DNA]</scope>
    <source>
        <strain evidence="7 8">DSM 18527</strain>
    </source>
</reference>
<comment type="similarity">
    <text evidence="1 6">Belongs to the methyltransferase superfamily. PrmA family.</text>
</comment>
<protein>
    <recommendedName>
        <fullName evidence="6">Ribosomal protein L11 methyltransferase</fullName>
        <shortName evidence="6">L11 Mtase</shortName>
        <ecNumber evidence="6">2.1.1.-</ecNumber>
    </recommendedName>
</protein>
<dbReference type="InterPro" id="IPR029063">
    <property type="entry name" value="SAM-dependent_MTases_sf"/>
</dbReference>
<dbReference type="PANTHER" id="PTHR43648">
    <property type="entry name" value="ELECTRON TRANSFER FLAVOPROTEIN BETA SUBUNIT LYSINE METHYLTRANSFERASE"/>
    <property type="match status" value="1"/>
</dbReference>
<proteinExistence type="inferred from homology"/>
<dbReference type="InterPro" id="IPR050078">
    <property type="entry name" value="Ribosomal_L11_MeTrfase_PrmA"/>
</dbReference>
<feature type="binding site" evidence="6">
    <location>
        <position position="165"/>
    </location>
    <ligand>
        <name>S-adenosyl-L-methionine</name>
        <dbReference type="ChEBI" id="CHEBI:59789"/>
    </ligand>
</feature>
<evidence type="ECO:0000256" key="6">
    <source>
        <dbReference type="HAMAP-Rule" id="MF_00735"/>
    </source>
</evidence>
<evidence type="ECO:0000256" key="4">
    <source>
        <dbReference type="ARBA" id="ARBA00022679"/>
    </source>
</evidence>
<keyword evidence="2 6" id="KW-0963">Cytoplasm</keyword>
<dbReference type="GO" id="GO:0032259">
    <property type="term" value="P:methylation"/>
    <property type="evidence" value="ECO:0007669"/>
    <property type="project" value="UniProtKB-KW"/>
</dbReference>
<dbReference type="Proteomes" id="UP000051236">
    <property type="component" value="Unassembled WGS sequence"/>
</dbReference>
<dbReference type="eggNOG" id="COG2264">
    <property type="taxonomic scope" value="Bacteria"/>
</dbReference>
<dbReference type="PATRIC" id="fig|1423734.3.peg.2309"/>
<evidence type="ECO:0000313" key="8">
    <source>
        <dbReference type="Proteomes" id="UP000051236"/>
    </source>
</evidence>
<keyword evidence="7" id="KW-0689">Ribosomal protein</keyword>
<dbReference type="OrthoDB" id="9785995at2"/>
<keyword evidence="7" id="KW-0687">Ribonucleoprotein</keyword>
<keyword evidence="3 6" id="KW-0489">Methyltransferase</keyword>
<dbReference type="GO" id="GO:0016279">
    <property type="term" value="F:protein-lysine N-methyltransferase activity"/>
    <property type="evidence" value="ECO:0007669"/>
    <property type="project" value="RHEA"/>
</dbReference>
<accession>X0PHC2</accession>
<sequence>MKWHKVAITTTTESIEAVAEILNSIGANGVEIEDSADFAHVSKQQIGPFGEIEDPAQIPHLKQGAVISAYFPDTKNMPVLLKQIQNKLDLLPSYGLDEGQGQIFVSDLDEADWANNWKKYYQPYRVTRFLTVVPNWVDYQPEDPGEIQITLDPGMSFGTGTHPTTILALTALEQVSRGNMSVFDIGTGSGILSIAASKLGAKVIEACDLDDVAVKAAQDNIDLNPSVNNIQVFKSDLMQQVTGKADLILANILAEIILLLIPDLAAHLNPKGQVILSGIIEDKANQVIHALDQFGFKVVTKLQQQEWVALIVTRKEAD</sequence>
<dbReference type="AlphaFoldDB" id="X0PHC2"/>
<name>X0PHC2_9LACO</name>
<dbReference type="STRING" id="1423734.FC83_GL002285"/>
<evidence type="ECO:0000313" key="7">
    <source>
        <dbReference type="EMBL" id="KRM36879.1"/>
    </source>
</evidence>
<comment type="function">
    <text evidence="6">Methylates ribosomal protein L11.</text>
</comment>
<dbReference type="HAMAP" id="MF_00735">
    <property type="entry name" value="Methyltr_PrmA"/>
    <property type="match status" value="1"/>
</dbReference>
<dbReference type="PIRSF" id="PIRSF000401">
    <property type="entry name" value="RPL11_MTase"/>
    <property type="match status" value="1"/>
</dbReference>
<feature type="binding site" evidence="6">
    <location>
        <position position="251"/>
    </location>
    <ligand>
        <name>S-adenosyl-L-methionine</name>
        <dbReference type="ChEBI" id="CHEBI:59789"/>
    </ligand>
</feature>
<evidence type="ECO:0000256" key="3">
    <source>
        <dbReference type="ARBA" id="ARBA00022603"/>
    </source>
</evidence>
<keyword evidence="5 6" id="KW-0949">S-adenosyl-L-methionine</keyword>
<dbReference type="GO" id="GO:0005840">
    <property type="term" value="C:ribosome"/>
    <property type="evidence" value="ECO:0007669"/>
    <property type="project" value="UniProtKB-KW"/>
</dbReference>
<gene>
    <name evidence="6" type="primary">prmA</name>
    <name evidence="7" type="ORF">FC83_GL002285</name>
</gene>
<evidence type="ECO:0000256" key="2">
    <source>
        <dbReference type="ARBA" id="ARBA00022490"/>
    </source>
</evidence>
<dbReference type="PANTHER" id="PTHR43648:SF1">
    <property type="entry name" value="ELECTRON TRANSFER FLAVOPROTEIN BETA SUBUNIT LYSINE METHYLTRANSFERASE"/>
    <property type="match status" value="1"/>
</dbReference>
<keyword evidence="8" id="KW-1185">Reference proteome</keyword>
<feature type="binding site" evidence="6">
    <location>
        <position position="186"/>
    </location>
    <ligand>
        <name>S-adenosyl-L-methionine</name>
        <dbReference type="ChEBI" id="CHEBI:59789"/>
    </ligand>
</feature>
<organism evidence="7 8">
    <name type="scientific">Agrilactobacillus composti DSM 18527 = JCM 14202</name>
    <dbReference type="NCBI Taxonomy" id="1423734"/>
    <lineage>
        <taxon>Bacteria</taxon>
        <taxon>Bacillati</taxon>
        <taxon>Bacillota</taxon>
        <taxon>Bacilli</taxon>
        <taxon>Lactobacillales</taxon>
        <taxon>Lactobacillaceae</taxon>
        <taxon>Agrilactobacillus</taxon>
    </lineage>
</organism>
<comment type="subcellular location">
    <subcellularLocation>
        <location evidence="6">Cytoplasm</location>
    </subcellularLocation>
</comment>
<dbReference type="NCBIfam" id="TIGR00406">
    <property type="entry name" value="prmA"/>
    <property type="match status" value="1"/>
</dbReference>
<dbReference type="SUPFAM" id="SSF53335">
    <property type="entry name" value="S-adenosyl-L-methionine-dependent methyltransferases"/>
    <property type="match status" value="1"/>
</dbReference>
<dbReference type="GO" id="GO:0005737">
    <property type="term" value="C:cytoplasm"/>
    <property type="evidence" value="ECO:0007669"/>
    <property type="project" value="UniProtKB-SubCell"/>
</dbReference>
<dbReference type="CDD" id="cd02440">
    <property type="entry name" value="AdoMet_MTases"/>
    <property type="match status" value="1"/>
</dbReference>
<dbReference type="InterPro" id="IPR004498">
    <property type="entry name" value="Ribosomal_PrmA_MeTrfase"/>
</dbReference>
<dbReference type="Pfam" id="PF06325">
    <property type="entry name" value="PrmA"/>
    <property type="match status" value="1"/>
</dbReference>
<dbReference type="EC" id="2.1.1.-" evidence="6"/>
<evidence type="ECO:0000256" key="1">
    <source>
        <dbReference type="ARBA" id="ARBA00009741"/>
    </source>
</evidence>
<feature type="binding site" evidence="6">
    <location>
        <position position="208"/>
    </location>
    <ligand>
        <name>S-adenosyl-L-methionine</name>
        <dbReference type="ChEBI" id="CHEBI:59789"/>
    </ligand>
</feature>
<dbReference type="EMBL" id="AZGA01000001">
    <property type="protein sequence ID" value="KRM36879.1"/>
    <property type="molecule type" value="Genomic_DNA"/>
</dbReference>
<dbReference type="Gene3D" id="3.40.50.150">
    <property type="entry name" value="Vaccinia Virus protein VP39"/>
    <property type="match status" value="1"/>
</dbReference>
<comment type="caution">
    <text evidence="7">The sequence shown here is derived from an EMBL/GenBank/DDBJ whole genome shotgun (WGS) entry which is preliminary data.</text>
</comment>
<comment type="catalytic activity">
    <reaction evidence="6">
        <text>L-lysyl-[protein] + 3 S-adenosyl-L-methionine = N(6),N(6),N(6)-trimethyl-L-lysyl-[protein] + 3 S-adenosyl-L-homocysteine + 3 H(+)</text>
        <dbReference type="Rhea" id="RHEA:54192"/>
        <dbReference type="Rhea" id="RHEA-COMP:9752"/>
        <dbReference type="Rhea" id="RHEA-COMP:13826"/>
        <dbReference type="ChEBI" id="CHEBI:15378"/>
        <dbReference type="ChEBI" id="CHEBI:29969"/>
        <dbReference type="ChEBI" id="CHEBI:57856"/>
        <dbReference type="ChEBI" id="CHEBI:59789"/>
        <dbReference type="ChEBI" id="CHEBI:61961"/>
    </reaction>
</comment>
<evidence type="ECO:0000256" key="5">
    <source>
        <dbReference type="ARBA" id="ARBA00022691"/>
    </source>
</evidence>